<keyword evidence="2" id="KW-1185">Reference proteome</keyword>
<accession>A0ACC0M1Y9</accession>
<reference evidence="1" key="1">
    <citation type="submission" date="2022-02" db="EMBL/GenBank/DDBJ databases">
        <title>Plant Genome Project.</title>
        <authorList>
            <person name="Zhang R.-G."/>
        </authorList>
    </citation>
    <scope>NUCLEOTIDE SEQUENCE</scope>
    <source>
        <strain evidence="1">AT1</strain>
    </source>
</reference>
<protein>
    <submittedName>
        <fullName evidence="1">Uncharacterized protein</fullName>
    </submittedName>
</protein>
<dbReference type="Proteomes" id="UP001062846">
    <property type="component" value="Chromosome 10"/>
</dbReference>
<name>A0ACC0M1Y9_RHOML</name>
<sequence length="631" mass="70049">MVDLDQEETSPPSTANMFAKKKDILSTAMKRTSEWISSQEIPSDVTVHAGGTPFPLHKVKISNSALASFPLVAKCGYIRQLVSESSDADLSTIELPDIPGGAEAFELAAKFCYGINFEISTENIAMLRCVSEYLEMTEDYSVGNLVGRTESYLNEVALRSLSGATSILLISESLLPMAETVKLVSRCIDTIAYMACKDTQFSMSGSDSGIEGLNSSSSGSQLKPPIVDWWVEDLTVLRIDIFQRVLIAMMARGFKQYALGPILMLYAQKSLRGLEIFGKGRKKIEPRQEHEKRVILETIVSLLPREKNAMSVSFLSMLLRAAIYLETTVACRLDLEKRMGLQLGQAVLDDLLIPSFSFTGDTVFDVDAVQRIMMNYLECETDGSRLGYGGEDDFFSPPPSDTERVGRLMESYLAEIASDRNLSVLKFICLGELVPEQSRVTEDGMYRAIDIYLKAHPNLSDLERKKVCSVMDCQKLSREACAHAAQNDRLPVQTVVQVLYYEQQRLREAVNGSESPAPPPHTVNLYTTTTDSHPVPDELSTLRRENQDLKFELLKMKTKLKEIEKPAGDKSAIGSPSRSPLPSFDKPPLPRKSFIGSVSKKLGRLYPFVRDGAAPPKGRTKPPKDRRHSVS</sequence>
<proteinExistence type="predicted"/>
<dbReference type="EMBL" id="CM046397">
    <property type="protein sequence ID" value="KAI8534877.1"/>
    <property type="molecule type" value="Genomic_DNA"/>
</dbReference>
<comment type="caution">
    <text evidence="1">The sequence shown here is derived from an EMBL/GenBank/DDBJ whole genome shotgun (WGS) entry which is preliminary data.</text>
</comment>
<evidence type="ECO:0000313" key="2">
    <source>
        <dbReference type="Proteomes" id="UP001062846"/>
    </source>
</evidence>
<evidence type="ECO:0000313" key="1">
    <source>
        <dbReference type="EMBL" id="KAI8534877.1"/>
    </source>
</evidence>
<gene>
    <name evidence="1" type="ORF">RHMOL_Rhmol10G0130900</name>
</gene>
<organism evidence="1 2">
    <name type="scientific">Rhododendron molle</name>
    <name type="common">Chinese azalea</name>
    <name type="synonym">Azalea mollis</name>
    <dbReference type="NCBI Taxonomy" id="49168"/>
    <lineage>
        <taxon>Eukaryota</taxon>
        <taxon>Viridiplantae</taxon>
        <taxon>Streptophyta</taxon>
        <taxon>Embryophyta</taxon>
        <taxon>Tracheophyta</taxon>
        <taxon>Spermatophyta</taxon>
        <taxon>Magnoliopsida</taxon>
        <taxon>eudicotyledons</taxon>
        <taxon>Gunneridae</taxon>
        <taxon>Pentapetalae</taxon>
        <taxon>asterids</taxon>
        <taxon>Ericales</taxon>
        <taxon>Ericaceae</taxon>
        <taxon>Ericoideae</taxon>
        <taxon>Rhodoreae</taxon>
        <taxon>Rhododendron</taxon>
    </lineage>
</organism>